<feature type="region of interest" description="Disordered" evidence="1">
    <location>
        <begin position="1"/>
        <end position="20"/>
    </location>
</feature>
<protein>
    <submittedName>
        <fullName evidence="2">Uncharacterized protein</fullName>
    </submittedName>
</protein>
<dbReference type="EMBL" id="QJKD01000014">
    <property type="protein sequence ID" value="PXX49254.1"/>
    <property type="molecule type" value="Genomic_DNA"/>
</dbReference>
<accession>A0A2V3XXJ5</accession>
<organism evidence="2 3">
    <name type="scientific">Hungatella effluvii</name>
    <dbReference type="NCBI Taxonomy" id="1096246"/>
    <lineage>
        <taxon>Bacteria</taxon>
        <taxon>Bacillati</taxon>
        <taxon>Bacillota</taxon>
        <taxon>Clostridia</taxon>
        <taxon>Lachnospirales</taxon>
        <taxon>Lachnospiraceae</taxon>
        <taxon>Hungatella</taxon>
    </lineage>
</organism>
<dbReference type="RefSeq" id="WP_146218626.1">
    <property type="nucleotide sequence ID" value="NZ_QJKD01000014.1"/>
</dbReference>
<evidence type="ECO:0000313" key="2">
    <source>
        <dbReference type="EMBL" id="PXX49254.1"/>
    </source>
</evidence>
<gene>
    <name evidence="2" type="ORF">DFR60_11443</name>
</gene>
<dbReference type="Proteomes" id="UP000248057">
    <property type="component" value="Unassembled WGS sequence"/>
</dbReference>
<proteinExistence type="predicted"/>
<keyword evidence="3" id="KW-1185">Reference proteome</keyword>
<reference evidence="2 3" key="1">
    <citation type="submission" date="2018-05" db="EMBL/GenBank/DDBJ databases">
        <title>Genomic Encyclopedia of Type Strains, Phase IV (KMG-IV): sequencing the most valuable type-strain genomes for metagenomic binning, comparative biology and taxonomic classification.</title>
        <authorList>
            <person name="Goeker M."/>
        </authorList>
    </citation>
    <scope>NUCLEOTIDE SEQUENCE [LARGE SCALE GENOMIC DNA]</scope>
    <source>
        <strain evidence="2 3">DSM 24995</strain>
    </source>
</reference>
<dbReference type="GeneID" id="86063741"/>
<name>A0A2V3XXJ5_9FIRM</name>
<dbReference type="AlphaFoldDB" id="A0A2V3XXJ5"/>
<evidence type="ECO:0000256" key="1">
    <source>
        <dbReference type="SAM" id="MobiDB-lite"/>
    </source>
</evidence>
<comment type="caution">
    <text evidence="2">The sequence shown here is derived from an EMBL/GenBank/DDBJ whole genome shotgun (WGS) entry which is preliminary data.</text>
</comment>
<sequence>MDRSKEKNQSDGMQLISDVAVDESPLSIPESLLEETGIDRDADLDVVCRKGSITITEADEPDILVPKAILNLCEEFGISPEKVKTIMRREGLYEKR</sequence>
<evidence type="ECO:0000313" key="3">
    <source>
        <dbReference type="Proteomes" id="UP000248057"/>
    </source>
</evidence>